<evidence type="ECO:0000256" key="1">
    <source>
        <dbReference type="SAM" id="MobiDB-lite"/>
    </source>
</evidence>
<name>A0AAF3FLF3_9BILA</name>
<protein>
    <submittedName>
        <fullName evidence="3">Uncharacterized protein</fullName>
    </submittedName>
</protein>
<reference evidence="3" key="1">
    <citation type="submission" date="2024-02" db="UniProtKB">
        <authorList>
            <consortium name="WormBaseParasite"/>
        </authorList>
    </citation>
    <scope>IDENTIFICATION</scope>
</reference>
<evidence type="ECO:0000313" key="3">
    <source>
        <dbReference type="WBParaSite" id="MBELARI_LOCUS7970"/>
    </source>
</evidence>
<dbReference type="AlphaFoldDB" id="A0AAF3FLF3"/>
<feature type="region of interest" description="Disordered" evidence="1">
    <location>
        <begin position="111"/>
        <end position="141"/>
    </location>
</feature>
<organism evidence="2 3">
    <name type="scientific">Mesorhabditis belari</name>
    <dbReference type="NCBI Taxonomy" id="2138241"/>
    <lineage>
        <taxon>Eukaryota</taxon>
        <taxon>Metazoa</taxon>
        <taxon>Ecdysozoa</taxon>
        <taxon>Nematoda</taxon>
        <taxon>Chromadorea</taxon>
        <taxon>Rhabditida</taxon>
        <taxon>Rhabditina</taxon>
        <taxon>Rhabditomorpha</taxon>
        <taxon>Rhabditoidea</taxon>
        <taxon>Rhabditidae</taxon>
        <taxon>Mesorhabditinae</taxon>
        <taxon>Mesorhabditis</taxon>
    </lineage>
</organism>
<accession>A0AAF3FLF3</accession>
<sequence>MQEAATITTSSLVDTSSVEIAAQKALNLQRPPLVCSEQGPNTRRHLAAAFQTSSGSVPSPICSANRLLTTPAMLGLSKTPHAFHARELVTPRSAVPYEKVGLSSGMRIVEERRVLTDRRPKSKKQNGSRGQNSDDYMDGIG</sequence>
<dbReference type="Proteomes" id="UP000887575">
    <property type="component" value="Unassembled WGS sequence"/>
</dbReference>
<keyword evidence="2" id="KW-1185">Reference proteome</keyword>
<evidence type="ECO:0000313" key="2">
    <source>
        <dbReference type="Proteomes" id="UP000887575"/>
    </source>
</evidence>
<proteinExistence type="predicted"/>
<dbReference type="WBParaSite" id="MBELARI_LOCUS7970">
    <property type="protein sequence ID" value="MBELARI_LOCUS7970"/>
    <property type="gene ID" value="MBELARI_LOCUS7970"/>
</dbReference>